<gene>
    <name evidence="2" type="ORF">HID58_025017</name>
</gene>
<dbReference type="EMBL" id="JAGKQM010000007">
    <property type="protein sequence ID" value="KAH0917357.1"/>
    <property type="molecule type" value="Genomic_DNA"/>
</dbReference>
<feature type="region of interest" description="Disordered" evidence="1">
    <location>
        <begin position="67"/>
        <end position="97"/>
    </location>
</feature>
<dbReference type="Proteomes" id="UP000824890">
    <property type="component" value="Unassembled WGS sequence"/>
</dbReference>
<accession>A0ABQ8CJU3</accession>
<feature type="compositionally biased region" description="Low complexity" evidence="1">
    <location>
        <begin position="76"/>
        <end position="89"/>
    </location>
</feature>
<reference evidence="2 3" key="1">
    <citation type="submission" date="2021-05" db="EMBL/GenBank/DDBJ databases">
        <title>Genome Assembly of Synthetic Allotetraploid Brassica napus Reveals Homoeologous Exchanges between Subgenomes.</title>
        <authorList>
            <person name="Davis J.T."/>
        </authorList>
    </citation>
    <scope>NUCLEOTIDE SEQUENCE [LARGE SCALE GENOMIC DNA]</scope>
    <source>
        <strain evidence="3">cv. Da-Ae</strain>
        <tissue evidence="2">Seedling</tissue>
    </source>
</reference>
<keyword evidence="3" id="KW-1185">Reference proteome</keyword>
<evidence type="ECO:0000313" key="3">
    <source>
        <dbReference type="Proteomes" id="UP000824890"/>
    </source>
</evidence>
<protein>
    <submittedName>
        <fullName evidence="2">Uncharacterized protein</fullName>
    </submittedName>
</protein>
<evidence type="ECO:0000313" key="2">
    <source>
        <dbReference type="EMBL" id="KAH0917357.1"/>
    </source>
</evidence>
<evidence type="ECO:0000256" key="1">
    <source>
        <dbReference type="SAM" id="MobiDB-lite"/>
    </source>
</evidence>
<comment type="caution">
    <text evidence="2">The sequence shown here is derived from an EMBL/GenBank/DDBJ whole genome shotgun (WGS) entry which is preliminary data.</text>
</comment>
<proteinExistence type="predicted"/>
<organism evidence="2 3">
    <name type="scientific">Brassica napus</name>
    <name type="common">Rape</name>
    <dbReference type="NCBI Taxonomy" id="3708"/>
    <lineage>
        <taxon>Eukaryota</taxon>
        <taxon>Viridiplantae</taxon>
        <taxon>Streptophyta</taxon>
        <taxon>Embryophyta</taxon>
        <taxon>Tracheophyta</taxon>
        <taxon>Spermatophyta</taxon>
        <taxon>Magnoliopsida</taxon>
        <taxon>eudicotyledons</taxon>
        <taxon>Gunneridae</taxon>
        <taxon>Pentapetalae</taxon>
        <taxon>rosids</taxon>
        <taxon>malvids</taxon>
        <taxon>Brassicales</taxon>
        <taxon>Brassicaceae</taxon>
        <taxon>Brassiceae</taxon>
        <taxon>Brassica</taxon>
    </lineage>
</organism>
<sequence length="454" mass="51654">MKYTHELQERKMISSVEILDEKSQISFSECPKKHSTCNHVWYVSTISQPASVIFDQQRNRPYPDRFYPPFLQAPTPSNHHSPSHNPSNHQLAAPVSNSRDQGVPFKRFVTFSSKLSPLEGVTIALAILLTAVEMLRDQPATALHFPSAVEKHTAFDGHRNHHHDPSKYALVDHVPHSHHGEIEIGTSSRASLLHCTYRTVLPLLALPHISSSKPDHPAALSLCPHGPYKPHEDEPSHSNVARRLMVWYNRRVRMQCFGLLLNQPFRVQLWAVLLHLNQRKDALTLKQRTILLLVGKHATSRTMFEQHLHSLQTLVAVESQCLEGFCPQSALLSPDERAPDENQFLSGCSRSIDVREHQSAESRMVLSKDSHHGRQKLSISQVICRDAVLHAPLNRHFLEKFLHTLFFRVKDLSDQRQLEFINPYGLILNGTMTPYEGSICRTNAIRVREVQALT</sequence>
<name>A0ABQ8CJU3_BRANA</name>